<evidence type="ECO:0000256" key="1">
    <source>
        <dbReference type="ARBA" id="ARBA00023015"/>
    </source>
</evidence>
<dbReference type="InterPro" id="IPR036388">
    <property type="entry name" value="WH-like_DNA-bd_sf"/>
</dbReference>
<dbReference type="PANTHER" id="PTHR33154:SF18">
    <property type="entry name" value="ARSENICAL RESISTANCE OPERON REPRESSOR"/>
    <property type="match status" value="1"/>
</dbReference>
<dbReference type="RefSeq" id="WP_276646290.1">
    <property type="nucleotide sequence ID" value="NZ_JAAYSM010000055.1"/>
</dbReference>
<evidence type="ECO:0000256" key="3">
    <source>
        <dbReference type="ARBA" id="ARBA00023163"/>
    </source>
</evidence>
<dbReference type="AlphaFoldDB" id="A0A7X8C2G4"/>
<keyword evidence="3" id="KW-0804">Transcription</keyword>
<feature type="domain" description="HTH arsR-type" evidence="4">
    <location>
        <begin position="2"/>
        <end position="96"/>
    </location>
</feature>
<dbReference type="Gene3D" id="1.10.10.10">
    <property type="entry name" value="Winged helix-like DNA-binding domain superfamily/Winged helix DNA-binding domain"/>
    <property type="match status" value="1"/>
</dbReference>
<dbReference type="Proteomes" id="UP000541058">
    <property type="component" value="Unassembled WGS sequence"/>
</dbReference>
<proteinExistence type="predicted"/>
<dbReference type="EMBL" id="JAAYSM010000055">
    <property type="protein sequence ID" value="NLJ17584.1"/>
    <property type="molecule type" value="Genomic_DNA"/>
</dbReference>
<dbReference type="InterPro" id="IPR036390">
    <property type="entry name" value="WH_DNA-bd_sf"/>
</dbReference>
<reference evidence="5 6" key="1">
    <citation type="journal article" date="2020" name="Biotechnol. Biofuels">
        <title>New insights from the biogas microbiome by comprehensive genome-resolved metagenomics of nearly 1600 species originating from multiple anaerobic digesters.</title>
        <authorList>
            <person name="Campanaro S."/>
            <person name="Treu L."/>
            <person name="Rodriguez-R L.M."/>
            <person name="Kovalovszki A."/>
            <person name="Ziels R.M."/>
            <person name="Maus I."/>
            <person name="Zhu X."/>
            <person name="Kougias P.G."/>
            <person name="Basile A."/>
            <person name="Luo G."/>
            <person name="Schluter A."/>
            <person name="Konstantinidis K.T."/>
            <person name="Angelidaki I."/>
        </authorList>
    </citation>
    <scope>NUCLEOTIDE SEQUENCE [LARGE SCALE GENOMIC DNA]</scope>
    <source>
        <strain evidence="5">AS23ysBPME_34</strain>
    </source>
</reference>
<dbReference type="PROSITE" id="PS00846">
    <property type="entry name" value="HTH_ARSR_1"/>
    <property type="match status" value="1"/>
</dbReference>
<dbReference type="GO" id="GO:0003700">
    <property type="term" value="F:DNA-binding transcription factor activity"/>
    <property type="evidence" value="ECO:0007669"/>
    <property type="project" value="InterPro"/>
</dbReference>
<dbReference type="CDD" id="cd00090">
    <property type="entry name" value="HTH_ARSR"/>
    <property type="match status" value="1"/>
</dbReference>
<dbReference type="GO" id="GO:0003677">
    <property type="term" value="F:DNA binding"/>
    <property type="evidence" value="ECO:0007669"/>
    <property type="project" value="UniProtKB-KW"/>
</dbReference>
<evidence type="ECO:0000313" key="6">
    <source>
        <dbReference type="Proteomes" id="UP000541058"/>
    </source>
</evidence>
<dbReference type="SMART" id="SM00418">
    <property type="entry name" value="HTH_ARSR"/>
    <property type="match status" value="1"/>
</dbReference>
<dbReference type="InterPro" id="IPR011991">
    <property type="entry name" value="ArsR-like_HTH"/>
</dbReference>
<keyword evidence="1" id="KW-0805">Transcription regulation</keyword>
<dbReference type="PRINTS" id="PR00778">
    <property type="entry name" value="HTHARSR"/>
</dbReference>
<keyword evidence="2" id="KW-0238">DNA-binding</keyword>
<organism evidence="5 6">
    <name type="scientific">Globicatella sulfidifaciens</name>
    <dbReference type="NCBI Taxonomy" id="136093"/>
    <lineage>
        <taxon>Bacteria</taxon>
        <taxon>Bacillati</taxon>
        <taxon>Bacillota</taxon>
        <taxon>Bacilli</taxon>
        <taxon>Lactobacillales</taxon>
        <taxon>Aerococcaceae</taxon>
        <taxon>Globicatella</taxon>
    </lineage>
</organism>
<comment type="caution">
    <text evidence="5">The sequence shown here is derived from an EMBL/GenBank/DDBJ whole genome shotgun (WGS) entry which is preliminary data.</text>
</comment>
<evidence type="ECO:0000259" key="4">
    <source>
        <dbReference type="PROSITE" id="PS50987"/>
    </source>
</evidence>
<dbReference type="SUPFAM" id="SSF46785">
    <property type="entry name" value="Winged helix' DNA-binding domain"/>
    <property type="match status" value="1"/>
</dbReference>
<dbReference type="PROSITE" id="PS50987">
    <property type="entry name" value="HTH_ARSR_2"/>
    <property type="match status" value="1"/>
</dbReference>
<dbReference type="NCBIfam" id="NF033788">
    <property type="entry name" value="HTH_metalloreg"/>
    <property type="match status" value="1"/>
</dbReference>
<protein>
    <submittedName>
        <fullName evidence="5">Winged helix-turn-helix transcriptional regulator</fullName>
    </submittedName>
</protein>
<evidence type="ECO:0000256" key="2">
    <source>
        <dbReference type="ARBA" id="ARBA00023125"/>
    </source>
</evidence>
<gene>
    <name evidence="5" type="ORF">GX355_01865</name>
</gene>
<accession>A0A7X8C2G4</accession>
<dbReference type="InterPro" id="IPR051081">
    <property type="entry name" value="HTH_MetalResp_TranReg"/>
</dbReference>
<dbReference type="InterPro" id="IPR018334">
    <property type="entry name" value="ArsR_HTH"/>
</dbReference>
<sequence>MLEVRNIEQTLKSFKAFSDEKRLRILSLLAGGELCACDLLDKLGITQSGLSYQMKILTESGVVESRQEGKWVHYKINEQGTKAVIQLIKELTKIDD</sequence>
<dbReference type="InterPro" id="IPR001845">
    <property type="entry name" value="HTH_ArsR_DNA-bd_dom"/>
</dbReference>
<evidence type="ECO:0000313" key="5">
    <source>
        <dbReference type="EMBL" id="NLJ17584.1"/>
    </source>
</evidence>
<name>A0A7X8C2G4_9LACT</name>
<dbReference type="Pfam" id="PF01022">
    <property type="entry name" value="HTH_5"/>
    <property type="match status" value="1"/>
</dbReference>
<dbReference type="PANTHER" id="PTHR33154">
    <property type="entry name" value="TRANSCRIPTIONAL REGULATOR, ARSR FAMILY"/>
    <property type="match status" value="1"/>
</dbReference>